<dbReference type="Proteomes" id="UP000237347">
    <property type="component" value="Unassembled WGS sequence"/>
</dbReference>
<accession>A0AAW0KAQ5</accession>
<organism evidence="1 2">
    <name type="scientific">Quercus suber</name>
    <name type="common">Cork oak</name>
    <dbReference type="NCBI Taxonomy" id="58331"/>
    <lineage>
        <taxon>Eukaryota</taxon>
        <taxon>Viridiplantae</taxon>
        <taxon>Streptophyta</taxon>
        <taxon>Embryophyta</taxon>
        <taxon>Tracheophyta</taxon>
        <taxon>Spermatophyta</taxon>
        <taxon>Magnoliopsida</taxon>
        <taxon>eudicotyledons</taxon>
        <taxon>Gunneridae</taxon>
        <taxon>Pentapetalae</taxon>
        <taxon>rosids</taxon>
        <taxon>fabids</taxon>
        <taxon>Fagales</taxon>
        <taxon>Fagaceae</taxon>
        <taxon>Quercus</taxon>
    </lineage>
</organism>
<sequence>MAFCKFIILKKKKSTWLLLLSDSSCPCGRCIFSLDQYEIVQARMTLPLTKYIAA</sequence>
<gene>
    <name evidence="1" type="ORF">CFP56_024016</name>
</gene>
<comment type="caution">
    <text evidence="1">The sequence shown here is derived from an EMBL/GenBank/DDBJ whole genome shotgun (WGS) entry which is preliminary data.</text>
</comment>
<evidence type="ECO:0000313" key="1">
    <source>
        <dbReference type="EMBL" id="KAK7834951.1"/>
    </source>
</evidence>
<protein>
    <submittedName>
        <fullName evidence="1">Uncharacterized protein</fullName>
    </submittedName>
</protein>
<reference evidence="1 2" key="1">
    <citation type="journal article" date="2018" name="Sci. Data">
        <title>The draft genome sequence of cork oak.</title>
        <authorList>
            <person name="Ramos A.M."/>
            <person name="Usie A."/>
            <person name="Barbosa P."/>
            <person name="Barros P.M."/>
            <person name="Capote T."/>
            <person name="Chaves I."/>
            <person name="Simoes F."/>
            <person name="Abreu I."/>
            <person name="Carrasquinho I."/>
            <person name="Faro C."/>
            <person name="Guimaraes J.B."/>
            <person name="Mendonca D."/>
            <person name="Nobrega F."/>
            <person name="Rodrigues L."/>
            <person name="Saibo N.J.M."/>
            <person name="Varela M.C."/>
            <person name="Egas C."/>
            <person name="Matos J."/>
            <person name="Miguel C.M."/>
            <person name="Oliveira M.M."/>
            <person name="Ricardo C.P."/>
            <person name="Goncalves S."/>
        </authorList>
    </citation>
    <scope>NUCLEOTIDE SEQUENCE [LARGE SCALE GENOMIC DNA]</scope>
    <source>
        <strain evidence="2">cv. HL8</strain>
    </source>
</reference>
<proteinExistence type="predicted"/>
<evidence type="ECO:0000313" key="2">
    <source>
        <dbReference type="Proteomes" id="UP000237347"/>
    </source>
</evidence>
<dbReference type="EMBL" id="PKMF04000380">
    <property type="protein sequence ID" value="KAK7834951.1"/>
    <property type="molecule type" value="Genomic_DNA"/>
</dbReference>
<keyword evidence="2" id="KW-1185">Reference proteome</keyword>
<name>A0AAW0KAQ5_QUESU</name>
<dbReference type="AlphaFoldDB" id="A0AAW0KAQ5"/>